<evidence type="ECO:0000256" key="1">
    <source>
        <dbReference type="SAM" id="MobiDB-lite"/>
    </source>
</evidence>
<reference evidence="4" key="1">
    <citation type="journal article" date="2023" name="Mol. Biol. Evol.">
        <title>Third-Generation Sequencing Reveals the Adaptive Role of the Epigenome in Three Deep-Sea Polychaetes.</title>
        <authorList>
            <person name="Perez M."/>
            <person name="Aroh O."/>
            <person name="Sun Y."/>
            <person name="Lan Y."/>
            <person name="Juniper S.K."/>
            <person name="Young C.R."/>
            <person name="Angers B."/>
            <person name="Qian P.Y."/>
        </authorList>
    </citation>
    <scope>NUCLEOTIDE SEQUENCE</scope>
    <source>
        <strain evidence="4">P08H-3</strain>
    </source>
</reference>
<feature type="transmembrane region" description="Helical" evidence="2">
    <location>
        <begin position="30"/>
        <end position="49"/>
    </location>
</feature>
<dbReference type="PANTHER" id="PTHR36902:SF1">
    <property type="entry name" value="ENRICHED IN SURFACE-LABELED PROTEOME PROTEIN 9"/>
    <property type="match status" value="1"/>
</dbReference>
<feature type="domain" description="LolA-like" evidence="3">
    <location>
        <begin position="286"/>
        <end position="433"/>
    </location>
</feature>
<evidence type="ECO:0000259" key="3">
    <source>
        <dbReference type="Pfam" id="PF25898"/>
    </source>
</evidence>
<organism evidence="4 5">
    <name type="scientific">Paralvinella palmiformis</name>
    <dbReference type="NCBI Taxonomy" id="53620"/>
    <lineage>
        <taxon>Eukaryota</taxon>
        <taxon>Metazoa</taxon>
        <taxon>Spiralia</taxon>
        <taxon>Lophotrochozoa</taxon>
        <taxon>Annelida</taxon>
        <taxon>Polychaeta</taxon>
        <taxon>Sedentaria</taxon>
        <taxon>Canalipalpata</taxon>
        <taxon>Terebellida</taxon>
        <taxon>Terebelliformia</taxon>
        <taxon>Alvinellidae</taxon>
        <taxon>Paralvinella</taxon>
    </lineage>
</organism>
<comment type="caution">
    <text evidence="4">The sequence shown here is derived from an EMBL/GenBank/DDBJ whole genome shotgun (WGS) entry which is preliminary data.</text>
</comment>
<keyword evidence="2" id="KW-1133">Transmembrane helix</keyword>
<keyword evidence="2" id="KW-0472">Membrane</keyword>
<evidence type="ECO:0000313" key="4">
    <source>
        <dbReference type="EMBL" id="KAK2144990.1"/>
    </source>
</evidence>
<accession>A0AAD9J2X2</accession>
<proteinExistence type="predicted"/>
<evidence type="ECO:0000256" key="2">
    <source>
        <dbReference type="SAM" id="Phobius"/>
    </source>
</evidence>
<feature type="domain" description="LolA-like" evidence="3">
    <location>
        <begin position="119"/>
        <end position="281"/>
    </location>
</feature>
<gene>
    <name evidence="4" type="ORF">LSH36_713g01022</name>
</gene>
<dbReference type="AlphaFoldDB" id="A0AAD9J2X2"/>
<feature type="region of interest" description="Disordered" evidence="1">
    <location>
        <begin position="60"/>
        <end position="81"/>
    </location>
</feature>
<dbReference type="InterPro" id="IPR058831">
    <property type="entry name" value="LolA-like_dom_2nd"/>
</dbReference>
<dbReference type="PANTHER" id="PTHR36902">
    <property type="entry name" value="ENRICHED IN SURFACE-LABELED PROTEOME PROTEIN 9"/>
    <property type="match status" value="1"/>
</dbReference>
<keyword evidence="5" id="KW-1185">Reference proteome</keyword>
<evidence type="ECO:0000313" key="5">
    <source>
        <dbReference type="Proteomes" id="UP001208570"/>
    </source>
</evidence>
<feature type="transmembrane region" description="Helical" evidence="2">
    <location>
        <begin position="581"/>
        <end position="602"/>
    </location>
</feature>
<dbReference type="Proteomes" id="UP001208570">
    <property type="component" value="Unassembled WGS sequence"/>
</dbReference>
<protein>
    <recommendedName>
        <fullName evidence="3">LolA-like domain-containing protein</fullName>
    </recommendedName>
</protein>
<dbReference type="Pfam" id="PF25898">
    <property type="entry name" value="LolA_2nd_metazoa"/>
    <property type="match status" value="2"/>
</dbReference>
<name>A0AAD9J2X2_9ANNE</name>
<keyword evidence="2" id="KW-0812">Transmembrane</keyword>
<sequence>MSSVGWKSPCQPRPQTHDASRTIQIVELRLILVVVVVVSVALIGGVTVAKDDVPGLSASLRDQSAVTPPDPSNPAVGASVAADDVSSSRDWEASFERGLFPPTDVRPCFGQDVPDRPGQQVPLPDIDDQFEARIEAKIIQKGYTVSVEEFYDYPNNRGMVRRTKAGVSSTWIYDFRDYVSFLVVGSNCWLSDLRHENFQLFNFTFGGSEGHIGGVSQLFSFGTQYNETFVGGNETVRGIPVNHWTSCIEWKRYDAVFQLDYYFSKPDYSMPSGKRSIPVQAVLKVQGVQYVLDKVSRNCSLSRLTLNTVDADPRMNDPSHVIMRHGRDLFDLDQLNFSYQGKRLYREISCQVWAALRVNWPQQGTNTTVEIYFNKNNWTTEAETGGAKQPDIVGLWLTLVDSTDNYVSEWVNHIFSYSAKDPNLELFDVFDCYSKNEKLDVKFRLQVSYLELVRRGLMFAQQAVHIQIAQVSKLHPIRLANIRFEDVDKLNTEVTVTLLEEAMLQDDSVSHHSTITAKQAYEVFENQTNSSSGFQIKVDYPEGIVEYKVMPGSVMIAQLNKKQDNQQCPLTSKRLYTSGSMAGLGISMLLLGIAAGAAGMFFHKTNKPLVDIPYRAQD</sequence>
<dbReference type="EMBL" id="JAODUP010000713">
    <property type="protein sequence ID" value="KAK2144990.1"/>
    <property type="molecule type" value="Genomic_DNA"/>
</dbReference>